<feature type="chain" id="PRO_5043632493" evidence="1">
    <location>
        <begin position="18"/>
        <end position="236"/>
    </location>
</feature>
<dbReference type="AlphaFoldDB" id="A0AAW2Z5X4"/>
<feature type="signal peptide" evidence="1">
    <location>
        <begin position="1"/>
        <end position="17"/>
    </location>
</feature>
<proteinExistence type="predicted"/>
<protein>
    <submittedName>
        <fullName evidence="2">Uncharacterized protein</fullName>
    </submittedName>
</protein>
<organism evidence="2 3">
    <name type="scientific">Acrasis kona</name>
    <dbReference type="NCBI Taxonomy" id="1008807"/>
    <lineage>
        <taxon>Eukaryota</taxon>
        <taxon>Discoba</taxon>
        <taxon>Heterolobosea</taxon>
        <taxon>Tetramitia</taxon>
        <taxon>Eutetramitia</taxon>
        <taxon>Acrasidae</taxon>
        <taxon>Acrasis</taxon>
    </lineage>
</organism>
<comment type="caution">
    <text evidence="2">The sequence shown here is derived from an EMBL/GenBank/DDBJ whole genome shotgun (WGS) entry which is preliminary data.</text>
</comment>
<evidence type="ECO:0000256" key="1">
    <source>
        <dbReference type="SAM" id="SignalP"/>
    </source>
</evidence>
<evidence type="ECO:0000313" key="3">
    <source>
        <dbReference type="Proteomes" id="UP001431209"/>
    </source>
</evidence>
<dbReference type="Proteomes" id="UP001431209">
    <property type="component" value="Unassembled WGS sequence"/>
</dbReference>
<sequence>MRVVAIALLVLVAYVRCGDNSCVAPNTAQRAERAVLSITPPNQCPKPVQKSSDPFYKDYACYVGVDLQTTFDGQNGPISLQQMEKSRGTFARGLKGCEFCGIDCSGPVVFSTKKNNGLSYGYYYLFTECDNKYYAYSCIAPTVTKSSKGVVEYETNTNCRSSDSLSDREILGVLDVCVKYNGCKYNSRFSKAQVIDAFNGRNDLKILSESGSVYYDPNNNDKKTVYFKRTVYDAKL</sequence>
<name>A0AAW2Z5X4_9EUKA</name>
<keyword evidence="3" id="KW-1185">Reference proteome</keyword>
<evidence type="ECO:0000313" key="2">
    <source>
        <dbReference type="EMBL" id="KAL0484809.1"/>
    </source>
</evidence>
<gene>
    <name evidence="2" type="ORF">AKO1_003599</name>
</gene>
<accession>A0AAW2Z5X4</accession>
<keyword evidence="1" id="KW-0732">Signal</keyword>
<reference evidence="2 3" key="1">
    <citation type="submission" date="2024-03" db="EMBL/GenBank/DDBJ databases">
        <title>The Acrasis kona genome and developmental transcriptomes reveal deep origins of eukaryotic multicellular pathways.</title>
        <authorList>
            <person name="Sheikh S."/>
            <person name="Fu C.-J."/>
            <person name="Brown M.W."/>
            <person name="Baldauf S.L."/>
        </authorList>
    </citation>
    <scope>NUCLEOTIDE SEQUENCE [LARGE SCALE GENOMIC DNA]</scope>
    <source>
        <strain evidence="2 3">ATCC MYA-3509</strain>
    </source>
</reference>
<dbReference type="EMBL" id="JAOPGA020001073">
    <property type="protein sequence ID" value="KAL0484809.1"/>
    <property type="molecule type" value="Genomic_DNA"/>
</dbReference>